<comment type="subcellular location">
    <subcellularLocation>
        <location evidence="2">Cytoplasm</location>
    </subcellularLocation>
</comment>
<evidence type="ECO:0000256" key="3">
    <source>
        <dbReference type="SAM" id="MobiDB-lite"/>
    </source>
</evidence>
<evidence type="ECO:0000313" key="4">
    <source>
        <dbReference type="EMBL" id="UFZ02670.1"/>
    </source>
</evidence>
<gene>
    <name evidence="4" type="ORF">LQG66_25800</name>
</gene>
<dbReference type="Pfam" id="PF02794">
    <property type="entry name" value="HlyC"/>
    <property type="match status" value="1"/>
</dbReference>
<dbReference type="InterPro" id="IPR003996">
    <property type="entry name" value="RTX_toxin-activating_protC_bac"/>
</dbReference>
<evidence type="ECO:0000313" key="5">
    <source>
        <dbReference type="Proteomes" id="UP001431010"/>
    </source>
</evidence>
<dbReference type="EMBL" id="CP088156">
    <property type="protein sequence ID" value="UFZ02670.1"/>
    <property type="molecule type" value="Genomic_DNA"/>
</dbReference>
<dbReference type="RefSeq" id="WP_231318456.1">
    <property type="nucleotide sequence ID" value="NZ_CP088156.1"/>
</dbReference>
<comment type="similarity">
    <text evidence="1 2">Belongs to the RTX toxin acyltransferase family.</text>
</comment>
<keyword evidence="2" id="KW-0963">Cytoplasm</keyword>
<organism evidence="4 5">
    <name type="scientific">Bradyrhizobium ontarionense</name>
    <dbReference type="NCBI Taxonomy" id="2898149"/>
    <lineage>
        <taxon>Bacteria</taxon>
        <taxon>Pseudomonadati</taxon>
        <taxon>Pseudomonadota</taxon>
        <taxon>Alphaproteobacteria</taxon>
        <taxon>Hyphomicrobiales</taxon>
        <taxon>Nitrobacteraceae</taxon>
        <taxon>Bradyrhizobium</taxon>
    </lineage>
</organism>
<sequence>MLFGKKIASDEATASQAAGDPVRATPAAGTAAAGDTAAATAGANEALSPEDLKKRMIASKQMAAAFGEIVTLLMRSPGDKHQSLADLEWLVVPAVVRGQYALAEARSKDTGATVPVGAVLWALVSKEVDERLSDPSHPLRLKPDEWRSGDIPWIMHAAGDVKVLAGLVRSLPQAALRDRQPKMRVRGADGKISVGHLDIKKKTAVDTAASGPHRDLVDA</sequence>
<keyword evidence="5" id="KW-1185">Reference proteome</keyword>
<dbReference type="Proteomes" id="UP001431010">
    <property type="component" value="Chromosome"/>
</dbReference>
<protein>
    <recommendedName>
        <fullName evidence="2">RTX toxin-activating lysine-acyltransferase</fullName>
        <ecNumber evidence="2">2.3.1.-</ecNumber>
    </recommendedName>
</protein>
<comment type="function">
    <text evidence="2">Involved in fatty acylation of protoxin at internal lysine residues, thereby converting it to the active toxin.</text>
</comment>
<proteinExistence type="inferred from homology"/>
<keyword evidence="2" id="KW-0012">Acyltransferase</keyword>
<feature type="compositionally biased region" description="Low complexity" evidence="3">
    <location>
        <begin position="24"/>
        <end position="43"/>
    </location>
</feature>
<name>A0ABY3R6Y9_9BRAD</name>
<evidence type="ECO:0000256" key="2">
    <source>
        <dbReference type="RuleBase" id="RU368102"/>
    </source>
</evidence>
<feature type="region of interest" description="Disordered" evidence="3">
    <location>
        <begin position="1"/>
        <end position="43"/>
    </location>
</feature>
<dbReference type="EC" id="2.3.1.-" evidence="2"/>
<reference evidence="4" key="1">
    <citation type="journal article" date="2024" name="Antonie Van Leeuwenhoek">
        <title>Bradyrhizobium ontarionense sp. nov., a novel bacterial symbiont isolated from Aeschynomene indica (Indian jointvetch), harbours photosynthesis, nitrogen fixation and nitrous oxide (N2O) reductase genes.</title>
        <authorList>
            <person name="Bromfield E.S.P."/>
            <person name="Cloutier S."/>
        </authorList>
    </citation>
    <scope>NUCLEOTIDE SEQUENCE</scope>
    <source>
        <strain evidence="4">A19</strain>
    </source>
</reference>
<accession>A0ABY3R6Y9</accession>
<keyword evidence="2" id="KW-0204">Cytolysis</keyword>
<evidence type="ECO:0000256" key="1">
    <source>
        <dbReference type="ARBA" id="ARBA00005686"/>
    </source>
</evidence>
<keyword evidence="2" id="KW-0808">Transferase</keyword>